<reference evidence="3" key="1">
    <citation type="submission" date="2014-07" db="EMBL/GenBank/DDBJ databases">
        <title>Methanogenic archaea and the global carbon cycle.</title>
        <authorList>
            <person name="Henriksen J.R."/>
            <person name="Luke J."/>
            <person name="Reinhart S."/>
            <person name="Benedict M.N."/>
            <person name="Youngblut N.D."/>
            <person name="Metcalf M.E."/>
            <person name="Whitaker R.J."/>
            <person name="Metcalf W.W."/>
        </authorList>
    </citation>
    <scope>NUCLEOTIDE SEQUENCE [LARGE SCALE GENOMIC DNA]</scope>
    <source>
        <strain evidence="3">3</strain>
    </source>
</reference>
<keyword evidence="2" id="KW-0472">Membrane</keyword>
<proteinExistence type="predicted"/>
<evidence type="ECO:0000313" key="4">
    <source>
        <dbReference type="Proteomes" id="UP000033066"/>
    </source>
</evidence>
<gene>
    <name evidence="3" type="ORF">MSBR3_2623</name>
</gene>
<organism evidence="3 4">
    <name type="scientific">Methanosarcina barkeri 3</name>
    <dbReference type="NCBI Taxonomy" id="1434107"/>
    <lineage>
        <taxon>Archaea</taxon>
        <taxon>Methanobacteriati</taxon>
        <taxon>Methanobacteriota</taxon>
        <taxon>Stenosarchaea group</taxon>
        <taxon>Methanomicrobia</taxon>
        <taxon>Methanosarcinales</taxon>
        <taxon>Methanosarcinaceae</taxon>
        <taxon>Methanosarcina</taxon>
    </lineage>
</organism>
<feature type="region of interest" description="Disordered" evidence="1">
    <location>
        <begin position="227"/>
        <end position="298"/>
    </location>
</feature>
<dbReference type="KEGG" id="mbak:MSBR3_2623"/>
<keyword evidence="2" id="KW-1133">Transmembrane helix</keyword>
<dbReference type="InterPro" id="IPR026595">
    <property type="entry name" value="CHP04279"/>
</dbReference>
<evidence type="ECO:0000256" key="1">
    <source>
        <dbReference type="SAM" id="MobiDB-lite"/>
    </source>
</evidence>
<feature type="transmembrane region" description="Helical" evidence="2">
    <location>
        <begin position="45"/>
        <end position="63"/>
    </location>
</feature>
<dbReference type="PATRIC" id="fig|1434107.4.peg.3320"/>
<dbReference type="HOGENOM" id="CLU_452455_0_0_2"/>
<dbReference type="AlphaFoldDB" id="A0A0E3SM27"/>
<keyword evidence="4" id="KW-1185">Reference proteome</keyword>
<accession>A0A0E3SM27</accession>
<evidence type="ECO:0000313" key="3">
    <source>
        <dbReference type="EMBL" id="AKB83201.1"/>
    </source>
</evidence>
<sequence length="620" mass="69124">MDNSLSSQEKYQEERLEYLLSEEIKSVKPVFTFIKNPENKGSLRLLLLLSVFLFVIISPGAAASSNWELTPQNPVVGDVMKISGTGFEGDTAKVLVTFEKDVTVQDGEYEYTLEDVVIPSGFDNSFTVKAEGADDLNVRAKMLLWLTKSAEAKDGTATVSQTHVPPGKYKIRIDGKASGSEVKLKITAMQEIEVNSDGSLSYEYNTKSIPAGDFEVKVGDFEKQIELQPSENLDSETSSSEQNLSEEQNNERLSLEVNSSEQNSSERKGNECPGDTPEVDVYNRTDAQGNESIIPETKTEKNSWNNMKFILSYPYSLRSFYTVNESIKLSYDGPTALEQQNVDIYLIKERSPNYLENEISSGMNESTINLEDILNNDTEAYAKIPATLNKEGDLTPLTLGPLQAGYYWILITHAGNETVKTESEKEIYLAKYFEVLEYQMETRAPDALQEGKNLEVNMDLKNAPAEKNYTYWAVLIKDSAYISSEGTNPGWRMTTGIRPIVNEVDIIGSLETSLNGHESENGNNELKNEIQTIIGKENGTISISEKNQSKLSLKSRELPPGDYLLVTGAYEDGEGLTGIFQKKIRVVPENLHGLGLESMSGKYLREYIFNEIKSISAYVD</sequence>
<dbReference type="NCBIfam" id="TIGR04279">
    <property type="entry name" value="TIGR04279 domain"/>
    <property type="match status" value="1"/>
</dbReference>
<feature type="compositionally biased region" description="Low complexity" evidence="1">
    <location>
        <begin position="235"/>
        <end position="248"/>
    </location>
</feature>
<dbReference type="GeneID" id="25418764"/>
<dbReference type="OrthoDB" id="137295at2157"/>
<dbReference type="EMBL" id="CP009517">
    <property type="protein sequence ID" value="AKB83201.1"/>
    <property type="molecule type" value="Genomic_DNA"/>
</dbReference>
<evidence type="ECO:0000256" key="2">
    <source>
        <dbReference type="SAM" id="Phobius"/>
    </source>
</evidence>
<name>A0A0E3SM27_METBA</name>
<protein>
    <submittedName>
        <fullName evidence="3">Uncharacterized protein</fullName>
    </submittedName>
</protein>
<dbReference type="Proteomes" id="UP000033066">
    <property type="component" value="Chromosome"/>
</dbReference>
<dbReference type="RefSeq" id="WP_052723420.1">
    <property type="nucleotide sequence ID" value="NZ_CP009517.1"/>
</dbReference>
<keyword evidence="2" id="KW-0812">Transmembrane</keyword>